<proteinExistence type="predicted"/>
<gene>
    <name evidence="1" type="ORF">I6I72_10765</name>
</gene>
<reference evidence="1 2" key="1">
    <citation type="submission" date="2021-01" db="EMBL/GenBank/DDBJ databases">
        <title>FDA dAtabase for Regulatory Grade micrObial Sequences (FDA-ARGOS): Supporting development and validation of Infectious Disease Dx tests.</title>
        <authorList>
            <person name="Sproer C."/>
            <person name="Gronow S."/>
            <person name="Severitt S."/>
            <person name="Schroder I."/>
            <person name="Tallon L."/>
            <person name="Sadzewicz L."/>
            <person name="Zhao X."/>
            <person name="Boylan J."/>
            <person name="Ott S."/>
            <person name="Bowen H."/>
            <person name="Vavikolanu K."/>
            <person name="Mehta A."/>
            <person name="Aluvathingal J."/>
            <person name="Nadendla S."/>
            <person name="Lowell S."/>
            <person name="Myers T."/>
            <person name="Yan Y."/>
            <person name="Sichtig H."/>
        </authorList>
    </citation>
    <scope>NUCLEOTIDE SEQUENCE [LARGE SCALE GENOMIC DNA]</scope>
    <source>
        <strain evidence="1 2">FDAARGOS_1115</strain>
    </source>
</reference>
<keyword evidence="2" id="KW-1185">Reference proteome</keyword>
<dbReference type="RefSeq" id="WP_174775818.1">
    <property type="nucleotide sequence ID" value="NZ_CAACYF010000006.1"/>
</dbReference>
<dbReference type="Proteomes" id="UP000595757">
    <property type="component" value="Chromosome"/>
</dbReference>
<dbReference type="EMBL" id="CP068158">
    <property type="protein sequence ID" value="QQU76563.1"/>
    <property type="molecule type" value="Genomic_DNA"/>
</dbReference>
<evidence type="ECO:0000313" key="1">
    <source>
        <dbReference type="EMBL" id="QQU76563.1"/>
    </source>
</evidence>
<organism evidence="1 2">
    <name type="scientific">Corynebacterium striatum</name>
    <dbReference type="NCBI Taxonomy" id="43770"/>
    <lineage>
        <taxon>Bacteria</taxon>
        <taxon>Bacillati</taxon>
        <taxon>Actinomycetota</taxon>
        <taxon>Actinomycetes</taxon>
        <taxon>Mycobacteriales</taxon>
        <taxon>Corynebacteriaceae</taxon>
        <taxon>Corynebacterium</taxon>
    </lineage>
</organism>
<protein>
    <recommendedName>
        <fullName evidence="3">Esterase</fullName>
    </recommendedName>
</protein>
<accession>A0ABX7DE01</accession>
<name>A0ABX7DE01_CORST</name>
<evidence type="ECO:0000313" key="2">
    <source>
        <dbReference type="Proteomes" id="UP000595757"/>
    </source>
</evidence>
<dbReference type="GeneID" id="72412476"/>
<evidence type="ECO:0008006" key="3">
    <source>
        <dbReference type="Google" id="ProtNLM"/>
    </source>
</evidence>
<sequence length="55" mass="6225">MADYSTYPITNQIAGSLLEAGIEHTTDYLDKVIHGWTMFGQQLQRTWDGIKPALQ</sequence>